<protein>
    <recommendedName>
        <fullName evidence="3">cysteine desulfurase</fullName>
        <ecNumber evidence="3">2.8.1.7</ecNumber>
    </recommendedName>
</protein>
<organism evidence="8">
    <name type="scientific">Schlesneria paludicola</name>
    <dbReference type="NCBI Taxonomy" id="360056"/>
    <lineage>
        <taxon>Bacteria</taxon>
        <taxon>Pseudomonadati</taxon>
        <taxon>Planctomycetota</taxon>
        <taxon>Planctomycetia</taxon>
        <taxon>Planctomycetales</taxon>
        <taxon>Planctomycetaceae</taxon>
        <taxon>Schlesneria</taxon>
    </lineage>
</organism>
<dbReference type="GO" id="GO:0031071">
    <property type="term" value="F:cysteine desulfurase activity"/>
    <property type="evidence" value="ECO:0007669"/>
    <property type="project" value="UniProtKB-EC"/>
</dbReference>
<comment type="caution">
    <text evidence="8">The sequence shown here is derived from an EMBL/GenBank/DDBJ whole genome shotgun (WGS) entry which is preliminary data.</text>
</comment>
<comment type="similarity">
    <text evidence="2">Belongs to the class-V pyridoxal-phosphate-dependent aminotransferase family. Csd subfamily.</text>
</comment>
<keyword evidence="8" id="KW-0808">Transferase</keyword>
<dbReference type="PANTHER" id="PTHR43586">
    <property type="entry name" value="CYSTEINE DESULFURASE"/>
    <property type="match status" value="1"/>
</dbReference>
<evidence type="ECO:0000256" key="1">
    <source>
        <dbReference type="ARBA" id="ARBA00001933"/>
    </source>
</evidence>
<evidence type="ECO:0000256" key="5">
    <source>
        <dbReference type="ARBA" id="ARBA00050776"/>
    </source>
</evidence>
<dbReference type="InterPro" id="IPR000192">
    <property type="entry name" value="Aminotrans_V_dom"/>
</dbReference>
<evidence type="ECO:0000256" key="4">
    <source>
        <dbReference type="ARBA" id="ARBA00022898"/>
    </source>
</evidence>
<proteinExistence type="inferred from homology"/>
<gene>
    <name evidence="8" type="ORF">ENS64_08810</name>
</gene>
<dbReference type="PANTHER" id="PTHR43586:SF4">
    <property type="entry name" value="ISOPENICILLIN N EPIMERASE"/>
    <property type="match status" value="1"/>
</dbReference>
<dbReference type="InterPro" id="IPR015421">
    <property type="entry name" value="PyrdxlP-dep_Trfase_major"/>
</dbReference>
<dbReference type="EC" id="2.8.1.7" evidence="3"/>
<comment type="cofactor">
    <cofactor evidence="1">
        <name>pyridoxal 5'-phosphate</name>
        <dbReference type="ChEBI" id="CHEBI:597326"/>
    </cofactor>
</comment>
<dbReference type="Pfam" id="PF00266">
    <property type="entry name" value="Aminotran_5"/>
    <property type="match status" value="1"/>
</dbReference>
<dbReference type="InterPro" id="IPR015422">
    <property type="entry name" value="PyrdxlP-dep_Trfase_small"/>
</dbReference>
<name>A0A7C4QP47_9PLAN</name>
<evidence type="ECO:0000256" key="6">
    <source>
        <dbReference type="SAM" id="MobiDB-lite"/>
    </source>
</evidence>
<dbReference type="EMBL" id="DSVQ01000012">
    <property type="protein sequence ID" value="HGT39344.1"/>
    <property type="molecule type" value="Genomic_DNA"/>
</dbReference>
<dbReference type="Gene3D" id="3.40.640.10">
    <property type="entry name" value="Type I PLP-dependent aspartate aminotransferase-like (Major domain)"/>
    <property type="match status" value="1"/>
</dbReference>
<keyword evidence="8" id="KW-0032">Aminotransferase</keyword>
<sequence>MRIYLDNAATSFPKPSAVLEAMHRYLLENGAPAGRGAYRTALAVDRTVARCRERAANLFGVADPRRFVFTFNGTDALNLALCGICRPGDHVLTSAWEHNSVLRPLRALEHQRHIHVTRLSPDATGRLSPAQVQAALTSATRLVVLQQASNVTGVIQPLDEIGDVVRRHGALLLVDAAQSAGHWPIDLSQSPFDLWACSGHKGLLGPLGTGLLYVGPRAEDLLEPTRWGGTGTHSEEDVQPRELPDRLESGNLNVPGIVGLEAALAELAQHDLADAHSRARALTLHLWHGLSAIPRVALYGPSPDAVPRTAVVSCNIAGYAPQEAAALLDEHFEIECRAGLHCAPGVHRALGTLAAGGTVRFSPGRYTTREHIDCALAAVRTLAGH</sequence>
<feature type="compositionally biased region" description="Basic and acidic residues" evidence="6">
    <location>
        <begin position="233"/>
        <end position="246"/>
    </location>
</feature>
<dbReference type="InterPro" id="IPR016454">
    <property type="entry name" value="Cysteine_dSase"/>
</dbReference>
<comment type="catalytic activity">
    <reaction evidence="5">
        <text>(sulfur carrier)-H + L-cysteine = (sulfur carrier)-SH + L-alanine</text>
        <dbReference type="Rhea" id="RHEA:43892"/>
        <dbReference type="Rhea" id="RHEA-COMP:14737"/>
        <dbReference type="Rhea" id="RHEA-COMP:14739"/>
        <dbReference type="ChEBI" id="CHEBI:29917"/>
        <dbReference type="ChEBI" id="CHEBI:35235"/>
        <dbReference type="ChEBI" id="CHEBI:57972"/>
        <dbReference type="ChEBI" id="CHEBI:64428"/>
        <dbReference type="EC" id="2.8.1.7"/>
    </reaction>
</comment>
<evidence type="ECO:0000313" key="8">
    <source>
        <dbReference type="EMBL" id="HGT39344.1"/>
    </source>
</evidence>
<keyword evidence="4" id="KW-0663">Pyridoxal phosphate</keyword>
<dbReference type="InterPro" id="IPR010969">
    <property type="entry name" value="Cys_dSase-rel_unknwn_funct"/>
</dbReference>
<dbReference type="SUPFAM" id="SSF53383">
    <property type="entry name" value="PLP-dependent transferases"/>
    <property type="match status" value="1"/>
</dbReference>
<feature type="domain" description="Aminotransferase class V" evidence="7">
    <location>
        <begin position="3"/>
        <end position="373"/>
    </location>
</feature>
<evidence type="ECO:0000259" key="7">
    <source>
        <dbReference type="Pfam" id="PF00266"/>
    </source>
</evidence>
<dbReference type="PIRSF" id="PIRSF005572">
    <property type="entry name" value="NifS"/>
    <property type="match status" value="1"/>
</dbReference>
<evidence type="ECO:0000256" key="3">
    <source>
        <dbReference type="ARBA" id="ARBA00012239"/>
    </source>
</evidence>
<dbReference type="AlphaFoldDB" id="A0A7C4QP47"/>
<feature type="region of interest" description="Disordered" evidence="6">
    <location>
        <begin position="224"/>
        <end position="246"/>
    </location>
</feature>
<evidence type="ECO:0000256" key="2">
    <source>
        <dbReference type="ARBA" id="ARBA00010447"/>
    </source>
</evidence>
<reference evidence="8" key="1">
    <citation type="journal article" date="2020" name="mSystems">
        <title>Genome- and Community-Level Interaction Insights into Carbon Utilization and Element Cycling Functions of Hydrothermarchaeota in Hydrothermal Sediment.</title>
        <authorList>
            <person name="Zhou Z."/>
            <person name="Liu Y."/>
            <person name="Xu W."/>
            <person name="Pan J."/>
            <person name="Luo Z.H."/>
            <person name="Li M."/>
        </authorList>
    </citation>
    <scope>NUCLEOTIDE SEQUENCE [LARGE SCALE GENOMIC DNA]</scope>
    <source>
        <strain evidence="8">SpSt-508</strain>
    </source>
</reference>
<dbReference type="NCBIfam" id="TIGR01977">
    <property type="entry name" value="am_tr_V_EF2568"/>
    <property type="match status" value="1"/>
</dbReference>
<dbReference type="Gene3D" id="3.90.1150.10">
    <property type="entry name" value="Aspartate Aminotransferase, domain 1"/>
    <property type="match status" value="1"/>
</dbReference>
<dbReference type="GO" id="GO:0008483">
    <property type="term" value="F:transaminase activity"/>
    <property type="evidence" value="ECO:0007669"/>
    <property type="project" value="UniProtKB-KW"/>
</dbReference>
<dbReference type="InterPro" id="IPR015424">
    <property type="entry name" value="PyrdxlP-dep_Trfase"/>
</dbReference>
<accession>A0A7C4QP47</accession>